<dbReference type="Pfam" id="PF00072">
    <property type="entry name" value="Response_reg"/>
    <property type="match status" value="1"/>
</dbReference>
<dbReference type="InterPro" id="IPR039420">
    <property type="entry name" value="WalR-like"/>
</dbReference>
<protein>
    <submittedName>
        <fullName evidence="5">Unannotated protein</fullName>
    </submittedName>
</protein>
<dbReference type="SUPFAM" id="SSF52172">
    <property type="entry name" value="CheY-like"/>
    <property type="match status" value="1"/>
</dbReference>
<dbReference type="GO" id="GO:0006355">
    <property type="term" value="P:regulation of DNA-templated transcription"/>
    <property type="evidence" value="ECO:0007669"/>
    <property type="project" value="InterPro"/>
</dbReference>
<dbReference type="InterPro" id="IPR000792">
    <property type="entry name" value="Tscrpt_reg_LuxR_C"/>
</dbReference>
<dbReference type="EMBL" id="CAFBND010000071">
    <property type="protein sequence ID" value="CAB4949840.1"/>
    <property type="molecule type" value="Genomic_DNA"/>
</dbReference>
<dbReference type="InterPro" id="IPR001789">
    <property type="entry name" value="Sig_transdc_resp-reg_receiver"/>
</dbReference>
<dbReference type="SMART" id="SM00448">
    <property type="entry name" value="REC"/>
    <property type="match status" value="1"/>
</dbReference>
<dbReference type="AlphaFoldDB" id="A0A6J7RTE7"/>
<dbReference type="EMBL" id="CAFBPU010000019">
    <property type="protein sequence ID" value="CAB5032134.1"/>
    <property type="molecule type" value="Genomic_DNA"/>
</dbReference>
<dbReference type="GO" id="GO:0003677">
    <property type="term" value="F:DNA binding"/>
    <property type="evidence" value="ECO:0007669"/>
    <property type="project" value="UniProtKB-KW"/>
</dbReference>
<dbReference type="Pfam" id="PF00196">
    <property type="entry name" value="GerE"/>
    <property type="match status" value="1"/>
</dbReference>
<dbReference type="PANTHER" id="PTHR43214">
    <property type="entry name" value="TWO-COMPONENT RESPONSE REGULATOR"/>
    <property type="match status" value="1"/>
</dbReference>
<organism evidence="5">
    <name type="scientific">freshwater metagenome</name>
    <dbReference type="NCBI Taxonomy" id="449393"/>
    <lineage>
        <taxon>unclassified sequences</taxon>
        <taxon>metagenomes</taxon>
        <taxon>ecological metagenomes</taxon>
    </lineage>
</organism>
<keyword evidence="1" id="KW-0238">DNA-binding</keyword>
<proteinExistence type="predicted"/>
<evidence type="ECO:0000259" key="2">
    <source>
        <dbReference type="PROSITE" id="PS50110"/>
    </source>
</evidence>
<dbReference type="InterPro" id="IPR016032">
    <property type="entry name" value="Sig_transdc_resp-reg_C-effctor"/>
</dbReference>
<evidence type="ECO:0000313" key="3">
    <source>
        <dbReference type="EMBL" id="CAB4848797.1"/>
    </source>
</evidence>
<dbReference type="PROSITE" id="PS50110">
    <property type="entry name" value="RESPONSE_REGULATORY"/>
    <property type="match status" value="1"/>
</dbReference>
<name>A0A6J7RTE7_9ZZZZ</name>
<dbReference type="PRINTS" id="PR00038">
    <property type="entry name" value="HTHLUXR"/>
</dbReference>
<dbReference type="EMBL" id="CAFBIZ010000067">
    <property type="protein sequence ID" value="CAB4848797.1"/>
    <property type="molecule type" value="Genomic_DNA"/>
</dbReference>
<dbReference type="Gene3D" id="3.40.50.2300">
    <property type="match status" value="1"/>
</dbReference>
<dbReference type="InterPro" id="IPR011006">
    <property type="entry name" value="CheY-like_superfamily"/>
</dbReference>
<dbReference type="InterPro" id="IPR036388">
    <property type="entry name" value="WH-like_DNA-bd_sf"/>
</dbReference>
<evidence type="ECO:0000256" key="1">
    <source>
        <dbReference type="ARBA" id="ARBA00023125"/>
    </source>
</evidence>
<gene>
    <name evidence="3" type="ORF">UFOPK3268_00667</name>
    <name evidence="4" type="ORF">UFOPK3752_01585</name>
    <name evidence="5" type="ORF">UFOPK4150_01102</name>
</gene>
<sequence length="227" mass="24490">MTSANVLDVLYVEDDPALRGILRAILEMSPQLRVAAAVGSSVEALAWAADNVVDVALLDLALGADDVTGVELGHRLREMQPRAGIVILSQHTVPDFVSRLPRDQQRGWSFIEKRADLRAIYLVDVLLATARGLNVIEPGAVEARTDAEVSVIERLTNRQRQVMALAATGVDGPAIAARLDLAAGTVRQELSKAYQVLVPDPEPGTHLRTSAVLVYLREARSSGSEAW</sequence>
<evidence type="ECO:0000313" key="4">
    <source>
        <dbReference type="EMBL" id="CAB4949840.1"/>
    </source>
</evidence>
<reference evidence="5" key="1">
    <citation type="submission" date="2020-05" db="EMBL/GenBank/DDBJ databases">
        <authorList>
            <person name="Chiriac C."/>
            <person name="Salcher M."/>
            <person name="Ghai R."/>
            <person name="Kavagutti S V."/>
        </authorList>
    </citation>
    <scope>NUCLEOTIDE SEQUENCE</scope>
</reference>
<dbReference type="SMART" id="SM00421">
    <property type="entry name" value="HTH_LUXR"/>
    <property type="match status" value="1"/>
</dbReference>
<dbReference type="GO" id="GO:0000160">
    <property type="term" value="P:phosphorelay signal transduction system"/>
    <property type="evidence" value="ECO:0007669"/>
    <property type="project" value="InterPro"/>
</dbReference>
<accession>A0A6J7RTE7</accession>
<evidence type="ECO:0000313" key="5">
    <source>
        <dbReference type="EMBL" id="CAB5032134.1"/>
    </source>
</evidence>
<feature type="domain" description="Response regulatory" evidence="2">
    <location>
        <begin position="8"/>
        <end position="128"/>
    </location>
</feature>
<dbReference type="Gene3D" id="1.10.10.10">
    <property type="entry name" value="Winged helix-like DNA-binding domain superfamily/Winged helix DNA-binding domain"/>
    <property type="match status" value="1"/>
</dbReference>
<dbReference type="SUPFAM" id="SSF46894">
    <property type="entry name" value="C-terminal effector domain of the bipartite response regulators"/>
    <property type="match status" value="1"/>
</dbReference>